<dbReference type="CDD" id="cd00009">
    <property type="entry name" value="AAA"/>
    <property type="match status" value="1"/>
</dbReference>
<evidence type="ECO:0000256" key="5">
    <source>
        <dbReference type="ARBA" id="ARBA00023015"/>
    </source>
</evidence>
<dbReference type="PROSITE" id="PS50045">
    <property type="entry name" value="SIGMA54_INTERACT_4"/>
    <property type="match status" value="1"/>
</dbReference>
<dbReference type="SMART" id="SM00448">
    <property type="entry name" value="REC"/>
    <property type="match status" value="1"/>
</dbReference>
<proteinExistence type="predicted"/>
<dbReference type="PANTHER" id="PTHR32071">
    <property type="entry name" value="TRANSCRIPTIONAL REGULATORY PROTEIN"/>
    <property type="match status" value="1"/>
</dbReference>
<keyword evidence="1 7" id="KW-0597">Phosphoprotein</keyword>
<dbReference type="InterPro" id="IPR027417">
    <property type="entry name" value="P-loop_NTPase"/>
</dbReference>
<evidence type="ECO:0000313" key="11">
    <source>
        <dbReference type="Proteomes" id="UP000031518"/>
    </source>
</evidence>
<dbReference type="InterPro" id="IPR025944">
    <property type="entry name" value="Sigma_54_int_dom_CS"/>
</dbReference>
<evidence type="ECO:0000256" key="6">
    <source>
        <dbReference type="ARBA" id="ARBA00023163"/>
    </source>
</evidence>
<dbReference type="STRING" id="454194.PYK22_01577"/>
<evidence type="ECO:0000259" key="9">
    <source>
        <dbReference type="PROSITE" id="PS50110"/>
    </source>
</evidence>
<dbReference type="PROSITE" id="PS00675">
    <property type="entry name" value="SIGMA54_INTERACT_1"/>
    <property type="match status" value="1"/>
</dbReference>
<dbReference type="InterPro" id="IPR058031">
    <property type="entry name" value="AAA_lid_NorR"/>
</dbReference>
<evidence type="ECO:0000313" key="10">
    <source>
        <dbReference type="EMBL" id="CDM65572.1"/>
    </source>
</evidence>
<dbReference type="Pfam" id="PF00158">
    <property type="entry name" value="Sigma54_activat"/>
    <property type="match status" value="1"/>
</dbReference>
<dbReference type="Pfam" id="PF25601">
    <property type="entry name" value="AAA_lid_14"/>
    <property type="match status" value="1"/>
</dbReference>
<organism evidence="10 11">
    <name type="scientific">Pyrinomonas methylaliphatogenes</name>
    <dbReference type="NCBI Taxonomy" id="454194"/>
    <lineage>
        <taxon>Bacteria</taxon>
        <taxon>Pseudomonadati</taxon>
        <taxon>Acidobacteriota</taxon>
        <taxon>Blastocatellia</taxon>
        <taxon>Blastocatellales</taxon>
        <taxon>Pyrinomonadaceae</taxon>
        <taxon>Pyrinomonas</taxon>
    </lineage>
</organism>
<name>A0A0B6WXX1_9BACT</name>
<evidence type="ECO:0000256" key="3">
    <source>
        <dbReference type="ARBA" id="ARBA00022840"/>
    </source>
</evidence>
<evidence type="ECO:0000259" key="8">
    <source>
        <dbReference type="PROSITE" id="PS50045"/>
    </source>
</evidence>
<accession>A0A0B6WXX1</accession>
<dbReference type="Gene3D" id="3.40.50.300">
    <property type="entry name" value="P-loop containing nucleotide triphosphate hydrolases"/>
    <property type="match status" value="1"/>
</dbReference>
<protein>
    <submittedName>
        <fullName evidence="10">Two component, sigma54 specific, transcriptional regulator, Fis family</fullName>
    </submittedName>
</protein>
<dbReference type="SUPFAM" id="SSF46689">
    <property type="entry name" value="Homeodomain-like"/>
    <property type="match status" value="1"/>
</dbReference>
<dbReference type="Proteomes" id="UP000031518">
    <property type="component" value="Unassembled WGS sequence"/>
</dbReference>
<keyword evidence="2" id="KW-0547">Nucleotide-binding</keyword>
<reference evidence="10 11" key="1">
    <citation type="submission" date="2013-12" db="EMBL/GenBank/DDBJ databases">
        <authorList>
            <person name="Stott M."/>
        </authorList>
    </citation>
    <scope>NUCLEOTIDE SEQUENCE [LARGE SCALE GENOMIC DNA]</scope>
    <source>
        <strain evidence="10 11">K22</strain>
    </source>
</reference>
<keyword evidence="3" id="KW-0067">ATP-binding</keyword>
<dbReference type="InterPro" id="IPR001789">
    <property type="entry name" value="Sig_transdc_resp-reg_receiver"/>
</dbReference>
<sequence>MAKLLVVDDEQSMRQLLSLVFGREGYEVRTARTGREALEILRLSAVDVIISDVKMPDMSGIELLREARAIAPDTPVIMMTAFATIETAREAFKLGADDFVQKPFDVDELKEIVRRAFDKLQLVEENRAFRRAQAERGRLDQIIGRSRRMQAVYQMIEQVAPLNSTVLITGESGTGKELVARAIHNLSPRADKPFVSVNCGALTETLLESELFGYRKGAFTGATQNRKGLFEAAGHGTIFLDEVGEMSPAMQVKLLRVLQERKVRPLGSPEEIATEARVIAATNRDLAKMVKQGAFREDLYYRISVIPIEIPPLRERREDIPLLVEHFLEKFCAQTGKRLKISTRALALLESYSWPGNVRELEHTIERAVALEPTEEIQPERLPDPVRNEVARTPQTDFTFPEEGISLFDHLNALERAYVIEALRRTGGNQTRAAELLHIPVRSLRHLIDKHEIRALSAQLRSEAARGAE</sequence>
<dbReference type="PANTHER" id="PTHR32071:SF113">
    <property type="entry name" value="ALGINATE BIOSYNTHESIS TRANSCRIPTIONAL REGULATORY PROTEIN ALGB"/>
    <property type="match status" value="1"/>
</dbReference>
<dbReference type="RefSeq" id="WP_041975928.1">
    <property type="nucleotide sequence ID" value="NZ_CBXV010000005.1"/>
</dbReference>
<keyword evidence="11" id="KW-1185">Reference proteome</keyword>
<dbReference type="InterPro" id="IPR011006">
    <property type="entry name" value="CheY-like_superfamily"/>
</dbReference>
<dbReference type="SUPFAM" id="SSF52540">
    <property type="entry name" value="P-loop containing nucleoside triphosphate hydrolases"/>
    <property type="match status" value="1"/>
</dbReference>
<dbReference type="Pfam" id="PF02954">
    <property type="entry name" value="HTH_8"/>
    <property type="match status" value="1"/>
</dbReference>
<evidence type="ECO:0000256" key="4">
    <source>
        <dbReference type="ARBA" id="ARBA00023012"/>
    </source>
</evidence>
<gene>
    <name evidence="10" type="ORF">PYK22_01577</name>
</gene>
<feature type="domain" description="Sigma-54 factor interaction" evidence="8">
    <location>
        <begin position="142"/>
        <end position="370"/>
    </location>
</feature>
<reference evidence="10 11" key="2">
    <citation type="submission" date="2015-01" db="EMBL/GenBank/DDBJ databases">
        <title>Complete genome sequence of Pyrinomonas methylaliphatogenes type strain K22T.</title>
        <authorList>
            <person name="Lee K.C.Y."/>
            <person name="Power J.F."/>
            <person name="Dunfield P.F."/>
            <person name="Morgan X.C."/>
            <person name="Huttenhower C."/>
            <person name="Stott M.B."/>
        </authorList>
    </citation>
    <scope>NUCLEOTIDE SEQUENCE [LARGE SCALE GENOMIC DNA]</scope>
    <source>
        <strain evidence="10 11">K22</strain>
    </source>
</reference>
<dbReference type="FunFam" id="3.40.50.2300:FF:000018">
    <property type="entry name" value="DNA-binding transcriptional regulator NtrC"/>
    <property type="match status" value="1"/>
</dbReference>
<dbReference type="GO" id="GO:0005524">
    <property type="term" value="F:ATP binding"/>
    <property type="evidence" value="ECO:0007669"/>
    <property type="project" value="UniProtKB-KW"/>
</dbReference>
<dbReference type="AlphaFoldDB" id="A0A0B6WXX1"/>
<keyword evidence="6" id="KW-0804">Transcription</keyword>
<dbReference type="FunFam" id="3.40.50.300:FF:000006">
    <property type="entry name" value="DNA-binding transcriptional regulator NtrC"/>
    <property type="match status" value="1"/>
</dbReference>
<dbReference type="InterPro" id="IPR002197">
    <property type="entry name" value="HTH_Fis"/>
</dbReference>
<dbReference type="InterPro" id="IPR003593">
    <property type="entry name" value="AAA+_ATPase"/>
</dbReference>
<dbReference type="PROSITE" id="PS00688">
    <property type="entry name" value="SIGMA54_INTERACT_3"/>
    <property type="match status" value="1"/>
</dbReference>
<dbReference type="InterPro" id="IPR002078">
    <property type="entry name" value="Sigma_54_int"/>
</dbReference>
<dbReference type="GO" id="GO:0006355">
    <property type="term" value="P:regulation of DNA-templated transcription"/>
    <property type="evidence" value="ECO:0007669"/>
    <property type="project" value="InterPro"/>
</dbReference>
<dbReference type="SUPFAM" id="SSF52172">
    <property type="entry name" value="CheY-like"/>
    <property type="match status" value="1"/>
</dbReference>
<dbReference type="Gene3D" id="1.10.8.60">
    <property type="match status" value="1"/>
</dbReference>
<dbReference type="Gene3D" id="1.10.10.60">
    <property type="entry name" value="Homeodomain-like"/>
    <property type="match status" value="1"/>
</dbReference>
<dbReference type="InterPro" id="IPR009057">
    <property type="entry name" value="Homeodomain-like_sf"/>
</dbReference>
<feature type="domain" description="Response regulatory" evidence="9">
    <location>
        <begin position="3"/>
        <end position="117"/>
    </location>
</feature>
<dbReference type="OrthoDB" id="9803970at2"/>
<keyword evidence="4" id="KW-0902">Two-component regulatory system</keyword>
<keyword evidence="5" id="KW-0805">Transcription regulation</keyword>
<dbReference type="GO" id="GO:0000160">
    <property type="term" value="P:phosphorelay signal transduction system"/>
    <property type="evidence" value="ECO:0007669"/>
    <property type="project" value="UniProtKB-KW"/>
</dbReference>
<dbReference type="PROSITE" id="PS50110">
    <property type="entry name" value="RESPONSE_REGULATORY"/>
    <property type="match status" value="1"/>
</dbReference>
<feature type="modified residue" description="4-aspartylphosphate" evidence="7">
    <location>
        <position position="52"/>
    </location>
</feature>
<evidence type="ECO:0000256" key="7">
    <source>
        <dbReference type="PROSITE-ProRule" id="PRU00169"/>
    </source>
</evidence>
<dbReference type="GO" id="GO:0043565">
    <property type="term" value="F:sequence-specific DNA binding"/>
    <property type="evidence" value="ECO:0007669"/>
    <property type="project" value="InterPro"/>
</dbReference>
<evidence type="ECO:0000256" key="2">
    <source>
        <dbReference type="ARBA" id="ARBA00022741"/>
    </source>
</evidence>
<evidence type="ECO:0000256" key="1">
    <source>
        <dbReference type="ARBA" id="ARBA00022553"/>
    </source>
</evidence>
<dbReference type="Gene3D" id="3.40.50.2300">
    <property type="match status" value="1"/>
</dbReference>
<dbReference type="PRINTS" id="PR01590">
    <property type="entry name" value="HTHFIS"/>
</dbReference>
<dbReference type="Pfam" id="PF00072">
    <property type="entry name" value="Response_reg"/>
    <property type="match status" value="1"/>
</dbReference>
<dbReference type="InterPro" id="IPR025662">
    <property type="entry name" value="Sigma_54_int_dom_ATP-bd_1"/>
</dbReference>
<dbReference type="SMART" id="SM00382">
    <property type="entry name" value="AAA"/>
    <property type="match status" value="1"/>
</dbReference>
<dbReference type="EMBL" id="CBXV010000005">
    <property type="protein sequence ID" value="CDM65572.1"/>
    <property type="molecule type" value="Genomic_DNA"/>
</dbReference>